<protein>
    <submittedName>
        <fullName evidence="1">Uncharacterized protein</fullName>
    </submittedName>
</protein>
<accession>A0A228HZ13</accession>
<dbReference type="AlphaFoldDB" id="A0A228HZ13"/>
<proteinExistence type="predicted"/>
<gene>
    <name evidence="1" type="ORF">CFB84_37195</name>
</gene>
<name>A0A228HZ13_9BURK</name>
<organism evidence="1 2">
    <name type="scientific">Burkholderia aenigmatica</name>
    <dbReference type="NCBI Taxonomy" id="2015348"/>
    <lineage>
        <taxon>Bacteria</taxon>
        <taxon>Pseudomonadati</taxon>
        <taxon>Pseudomonadota</taxon>
        <taxon>Betaproteobacteria</taxon>
        <taxon>Burkholderiales</taxon>
        <taxon>Burkholderiaceae</taxon>
        <taxon>Burkholderia</taxon>
        <taxon>Burkholderia cepacia complex</taxon>
    </lineage>
</organism>
<sequence>MQITLDTAKAVYRKAIDPRASDGEGAAWWDEVADEVRDVIAARSLADAAALIEWWHHDWTEVSDTSRDAARRIREAARALRPNA</sequence>
<dbReference type="RefSeq" id="WP_038442290.1">
    <property type="nucleotide sequence ID" value="NZ_CP091649.1"/>
</dbReference>
<evidence type="ECO:0000313" key="1">
    <source>
        <dbReference type="EMBL" id="OXI35428.1"/>
    </source>
</evidence>
<reference evidence="1 2" key="2">
    <citation type="submission" date="2017-08" db="EMBL/GenBank/DDBJ databases">
        <title>WGS of novel Burkholderia cepaca complex species.</title>
        <authorList>
            <person name="Lipuma J."/>
            <person name="Spilker T."/>
        </authorList>
    </citation>
    <scope>NUCLEOTIDE SEQUENCE [LARGE SCALE GENOMIC DNA]</scope>
    <source>
        <strain evidence="1 2">AU17325</strain>
    </source>
</reference>
<dbReference type="EMBL" id="NKFA01000028">
    <property type="protein sequence ID" value="OXI35428.1"/>
    <property type="molecule type" value="Genomic_DNA"/>
</dbReference>
<dbReference type="Proteomes" id="UP000214600">
    <property type="component" value="Unassembled WGS sequence"/>
</dbReference>
<evidence type="ECO:0000313" key="2">
    <source>
        <dbReference type="Proteomes" id="UP000214600"/>
    </source>
</evidence>
<comment type="caution">
    <text evidence="1">The sequence shown here is derived from an EMBL/GenBank/DDBJ whole genome shotgun (WGS) entry which is preliminary data.</text>
</comment>
<reference evidence="2" key="1">
    <citation type="submission" date="2017-06" db="EMBL/GenBank/DDBJ databases">
        <authorList>
            <person name="LiPuma J."/>
            <person name="Spilker T."/>
        </authorList>
    </citation>
    <scope>NUCLEOTIDE SEQUENCE [LARGE SCALE GENOMIC DNA]</scope>
    <source>
        <strain evidence="2">AU17325</strain>
    </source>
</reference>
<dbReference type="OrthoDB" id="8969159at2"/>